<evidence type="ECO:0000313" key="2">
    <source>
        <dbReference type="Proteomes" id="UP000019118"/>
    </source>
</evidence>
<dbReference type="AlphaFoldDB" id="A0AAR5PEL7"/>
<name>A0AAR5PEL7_DENPD</name>
<dbReference type="Proteomes" id="UP000019118">
    <property type="component" value="Unassembled WGS sequence"/>
</dbReference>
<dbReference type="Gene3D" id="1.25.10.10">
    <property type="entry name" value="Leucine-rich Repeat Variant"/>
    <property type="match status" value="1"/>
</dbReference>
<keyword evidence="2" id="KW-1185">Reference proteome</keyword>
<sequence length="221" mass="25318">MGLLKLISHQQQIKWHPRQECYLVSLSLNILLKIVPASTEEFIEDGGPSTVLQLLSNSRDKVYHYSHDIMLRSIELLALLSHKFTTIRDSVAFNGGVNCVLGLCEDVLESHFLQEQQQHLLSAGIFLLEKVCNHINALEVLPMIIKYMNRYIEPDEKDQLQIPKVIILCLSFIWNQIACCEDNAAKFVKMGGVYLILDVVKERNLVSEYLKSYVNQQVVNF</sequence>
<dbReference type="InterPro" id="IPR011989">
    <property type="entry name" value="ARM-like"/>
</dbReference>
<evidence type="ECO:0000313" key="1">
    <source>
        <dbReference type="EnsemblMetazoa" id="XP_019759495.1"/>
    </source>
</evidence>
<organism evidence="1 2">
    <name type="scientific">Dendroctonus ponderosae</name>
    <name type="common">Mountain pine beetle</name>
    <dbReference type="NCBI Taxonomy" id="77166"/>
    <lineage>
        <taxon>Eukaryota</taxon>
        <taxon>Metazoa</taxon>
        <taxon>Ecdysozoa</taxon>
        <taxon>Arthropoda</taxon>
        <taxon>Hexapoda</taxon>
        <taxon>Insecta</taxon>
        <taxon>Pterygota</taxon>
        <taxon>Neoptera</taxon>
        <taxon>Endopterygota</taxon>
        <taxon>Coleoptera</taxon>
        <taxon>Polyphaga</taxon>
        <taxon>Cucujiformia</taxon>
        <taxon>Curculionidae</taxon>
        <taxon>Scolytinae</taxon>
        <taxon>Dendroctonus</taxon>
    </lineage>
</organism>
<protein>
    <recommendedName>
        <fullName evidence="3">Armadillo repeat-containing domain-containing protein</fullName>
    </recommendedName>
</protein>
<reference evidence="1" key="2">
    <citation type="submission" date="2024-08" db="UniProtKB">
        <authorList>
            <consortium name="EnsemblMetazoa"/>
        </authorList>
    </citation>
    <scope>IDENTIFICATION</scope>
</reference>
<evidence type="ECO:0008006" key="3">
    <source>
        <dbReference type="Google" id="ProtNLM"/>
    </source>
</evidence>
<proteinExistence type="predicted"/>
<dbReference type="InterPro" id="IPR016024">
    <property type="entry name" value="ARM-type_fold"/>
</dbReference>
<reference evidence="2" key="1">
    <citation type="journal article" date="2013" name="Genome Biol.">
        <title>Draft genome of the mountain pine beetle, Dendroctonus ponderosae Hopkins, a major forest pest.</title>
        <authorList>
            <person name="Keeling C.I."/>
            <person name="Yuen M.M."/>
            <person name="Liao N.Y."/>
            <person name="Docking T.R."/>
            <person name="Chan S.K."/>
            <person name="Taylor G.A."/>
            <person name="Palmquist D.L."/>
            <person name="Jackman S.D."/>
            <person name="Nguyen A."/>
            <person name="Li M."/>
            <person name="Henderson H."/>
            <person name="Janes J.K."/>
            <person name="Zhao Y."/>
            <person name="Pandoh P."/>
            <person name="Moore R."/>
            <person name="Sperling F.A."/>
            <person name="Huber D.P."/>
            <person name="Birol I."/>
            <person name="Jones S.J."/>
            <person name="Bohlmann J."/>
        </authorList>
    </citation>
    <scope>NUCLEOTIDE SEQUENCE</scope>
</reference>
<accession>A0AAR5PEL7</accession>
<dbReference type="EnsemblMetazoa" id="XM_019903936.1">
    <property type="protein sequence ID" value="XP_019759495.1"/>
    <property type="gene ID" value="LOC109537300"/>
</dbReference>
<dbReference type="SUPFAM" id="SSF48371">
    <property type="entry name" value="ARM repeat"/>
    <property type="match status" value="1"/>
</dbReference>